<protein>
    <submittedName>
        <fullName evidence="5">Peptidoglycan/xylan/chitin deacetylase (PgdA/CDA1 family)</fullName>
    </submittedName>
</protein>
<evidence type="ECO:0000313" key="6">
    <source>
        <dbReference type="Proteomes" id="UP000556084"/>
    </source>
</evidence>
<keyword evidence="6" id="KW-1185">Reference proteome</keyword>
<organism evidence="5 6">
    <name type="scientific">Streptomyces olivoverticillatus</name>
    <dbReference type="NCBI Taxonomy" id="66427"/>
    <lineage>
        <taxon>Bacteria</taxon>
        <taxon>Bacillati</taxon>
        <taxon>Actinomycetota</taxon>
        <taxon>Actinomycetes</taxon>
        <taxon>Kitasatosporales</taxon>
        <taxon>Streptomycetaceae</taxon>
        <taxon>Streptomyces</taxon>
    </lineage>
</organism>
<proteinExistence type="predicted"/>
<dbReference type="GO" id="GO:0016810">
    <property type="term" value="F:hydrolase activity, acting on carbon-nitrogen (but not peptide) bonds"/>
    <property type="evidence" value="ECO:0007669"/>
    <property type="project" value="InterPro"/>
</dbReference>
<dbReference type="GO" id="GO:0046872">
    <property type="term" value="F:metal ion binding"/>
    <property type="evidence" value="ECO:0007669"/>
    <property type="project" value="UniProtKB-KW"/>
</dbReference>
<evidence type="ECO:0000259" key="4">
    <source>
        <dbReference type="PROSITE" id="PS51677"/>
    </source>
</evidence>
<feature type="chain" id="PRO_5030546772" evidence="3">
    <location>
        <begin position="25"/>
        <end position="257"/>
    </location>
</feature>
<dbReference type="InterPro" id="IPR006311">
    <property type="entry name" value="TAT_signal"/>
</dbReference>
<dbReference type="InterPro" id="IPR002509">
    <property type="entry name" value="NODB_dom"/>
</dbReference>
<dbReference type="Pfam" id="PF01522">
    <property type="entry name" value="Polysacc_deac_1"/>
    <property type="match status" value="1"/>
</dbReference>
<accession>A0A7W7LRV9</accession>
<dbReference type="PANTHER" id="PTHR10587:SF133">
    <property type="entry name" value="CHITIN DEACETYLASE 1-RELATED"/>
    <property type="match status" value="1"/>
</dbReference>
<keyword evidence="2" id="KW-0378">Hydrolase</keyword>
<evidence type="ECO:0000256" key="2">
    <source>
        <dbReference type="ARBA" id="ARBA00022801"/>
    </source>
</evidence>
<dbReference type="PANTHER" id="PTHR10587">
    <property type="entry name" value="GLYCOSYL TRANSFERASE-RELATED"/>
    <property type="match status" value="1"/>
</dbReference>
<dbReference type="PROSITE" id="PS51677">
    <property type="entry name" value="NODB"/>
    <property type="match status" value="1"/>
</dbReference>
<dbReference type="GO" id="GO:0005975">
    <property type="term" value="P:carbohydrate metabolic process"/>
    <property type="evidence" value="ECO:0007669"/>
    <property type="project" value="InterPro"/>
</dbReference>
<dbReference type="RefSeq" id="WP_343069635.1">
    <property type="nucleotide sequence ID" value="NZ_JACHJH010000005.1"/>
</dbReference>
<dbReference type="SUPFAM" id="SSF88713">
    <property type="entry name" value="Glycoside hydrolase/deacetylase"/>
    <property type="match status" value="1"/>
</dbReference>
<dbReference type="InterPro" id="IPR011330">
    <property type="entry name" value="Glyco_hydro/deAcase_b/a-brl"/>
</dbReference>
<keyword evidence="1" id="KW-0479">Metal-binding</keyword>
<keyword evidence="3" id="KW-0732">Signal</keyword>
<dbReference type="InterPro" id="IPR050248">
    <property type="entry name" value="Polysacc_deacetylase_ArnD"/>
</dbReference>
<evidence type="ECO:0000256" key="1">
    <source>
        <dbReference type="ARBA" id="ARBA00022723"/>
    </source>
</evidence>
<dbReference type="Proteomes" id="UP000556084">
    <property type="component" value="Unassembled WGS sequence"/>
</dbReference>
<gene>
    <name evidence="5" type="ORF">FHS39_003731</name>
</gene>
<sequence>MTSSRTEVLRTAVLAALAVTVLGAATAPGTDPVRALYGSANRTMPTPRHVVALTFNAAWNDKGLDAILGTLREHHAPATFFLTGAFAEQHPDAARTIAAAGQGIASHSYSHPHFGELSPGERAAEVLRADRALRKAIGSAPLPFFRFPYGETTPRQITEVNALGFADIEWTADTNGYLGTGRGMTVGKVVQRALDALRPGEIVQMHVGTSENQATILDAEALPRLIEALRAHDYEIADLRDFLGARTQANDPGRPWF</sequence>
<dbReference type="CDD" id="cd10917">
    <property type="entry name" value="CE4_NodB_like_6s_7s"/>
    <property type="match status" value="1"/>
</dbReference>
<evidence type="ECO:0000313" key="5">
    <source>
        <dbReference type="EMBL" id="MBB4894673.1"/>
    </source>
</evidence>
<dbReference type="AlphaFoldDB" id="A0A7W7LRV9"/>
<evidence type="ECO:0000256" key="3">
    <source>
        <dbReference type="SAM" id="SignalP"/>
    </source>
</evidence>
<dbReference type="EMBL" id="JACHJH010000005">
    <property type="protein sequence ID" value="MBB4894673.1"/>
    <property type="molecule type" value="Genomic_DNA"/>
</dbReference>
<dbReference type="GO" id="GO:0016020">
    <property type="term" value="C:membrane"/>
    <property type="evidence" value="ECO:0007669"/>
    <property type="project" value="TreeGrafter"/>
</dbReference>
<comment type="caution">
    <text evidence="5">The sequence shown here is derived from an EMBL/GenBank/DDBJ whole genome shotgun (WGS) entry which is preliminary data.</text>
</comment>
<reference evidence="5 6" key="1">
    <citation type="submission" date="2020-08" db="EMBL/GenBank/DDBJ databases">
        <title>Genomic Encyclopedia of Type Strains, Phase III (KMG-III): the genomes of soil and plant-associated and newly described type strains.</title>
        <authorList>
            <person name="Whitman W."/>
        </authorList>
    </citation>
    <scope>NUCLEOTIDE SEQUENCE [LARGE SCALE GENOMIC DNA]</scope>
    <source>
        <strain evidence="5 6">CECT 3266</strain>
    </source>
</reference>
<feature type="domain" description="NodB homology" evidence="4">
    <location>
        <begin position="49"/>
        <end position="237"/>
    </location>
</feature>
<dbReference type="Gene3D" id="3.20.20.370">
    <property type="entry name" value="Glycoside hydrolase/deacetylase"/>
    <property type="match status" value="1"/>
</dbReference>
<name>A0A7W7LRV9_9ACTN</name>
<feature type="signal peptide" evidence="3">
    <location>
        <begin position="1"/>
        <end position="24"/>
    </location>
</feature>
<dbReference type="PROSITE" id="PS51318">
    <property type="entry name" value="TAT"/>
    <property type="match status" value="1"/>
</dbReference>